<evidence type="ECO:0000313" key="4">
    <source>
        <dbReference type="Proteomes" id="UP000032233"/>
    </source>
</evidence>
<organism evidence="3 4">
    <name type="scientific">Dethiosulfatarculus sandiegensis</name>
    <dbReference type="NCBI Taxonomy" id="1429043"/>
    <lineage>
        <taxon>Bacteria</taxon>
        <taxon>Pseudomonadati</taxon>
        <taxon>Thermodesulfobacteriota</taxon>
        <taxon>Desulfarculia</taxon>
        <taxon>Desulfarculales</taxon>
        <taxon>Desulfarculaceae</taxon>
        <taxon>Dethiosulfatarculus</taxon>
    </lineage>
</organism>
<dbReference type="STRING" id="1429043.X474_02205"/>
<keyword evidence="4" id="KW-1185">Reference proteome</keyword>
<dbReference type="InterPro" id="IPR007368">
    <property type="entry name" value="DUF434"/>
</dbReference>
<evidence type="ECO:0000313" key="3">
    <source>
        <dbReference type="EMBL" id="KIX15548.1"/>
    </source>
</evidence>
<evidence type="ECO:0000259" key="1">
    <source>
        <dbReference type="Pfam" id="PF04256"/>
    </source>
</evidence>
<protein>
    <recommendedName>
        <fullName evidence="5">DUF434 domain-containing protein</fullName>
    </recommendedName>
</protein>
<dbReference type="InParanoid" id="A0A0D2HZ79"/>
<dbReference type="PANTHER" id="PTHR42252">
    <property type="entry name" value="DUF5616 DOMAIN-CONTAINING PROTEIN"/>
    <property type="match status" value="1"/>
</dbReference>
<dbReference type="InterPro" id="IPR041652">
    <property type="entry name" value="DUF5616"/>
</dbReference>
<dbReference type="Proteomes" id="UP000032233">
    <property type="component" value="Unassembled WGS sequence"/>
</dbReference>
<name>A0A0D2HZ79_9BACT</name>
<evidence type="ECO:0000259" key="2">
    <source>
        <dbReference type="Pfam" id="PF18481"/>
    </source>
</evidence>
<dbReference type="Pfam" id="PF18481">
    <property type="entry name" value="DUF5616"/>
    <property type="match status" value="1"/>
</dbReference>
<dbReference type="Pfam" id="PF04256">
    <property type="entry name" value="DUF434"/>
    <property type="match status" value="1"/>
</dbReference>
<feature type="domain" description="DUF434" evidence="1">
    <location>
        <begin position="2"/>
        <end position="54"/>
    </location>
</feature>
<feature type="domain" description="DUF5616" evidence="2">
    <location>
        <begin position="60"/>
        <end position="192"/>
    </location>
</feature>
<reference evidence="3 4" key="1">
    <citation type="submission" date="2013-11" db="EMBL/GenBank/DDBJ databases">
        <title>Metagenomic analysis of a methanogenic consortium involved in long chain n-alkane degradation.</title>
        <authorList>
            <person name="Davidova I.A."/>
            <person name="Callaghan A.V."/>
            <person name="Wawrik B."/>
            <person name="Pruitt S."/>
            <person name="Marks C."/>
            <person name="Duncan K.E."/>
            <person name="Suflita J.M."/>
        </authorList>
    </citation>
    <scope>NUCLEOTIDE SEQUENCE [LARGE SCALE GENOMIC DNA]</scope>
    <source>
        <strain evidence="3 4">SPR</strain>
    </source>
</reference>
<evidence type="ECO:0008006" key="5">
    <source>
        <dbReference type="Google" id="ProtNLM"/>
    </source>
</evidence>
<proteinExistence type="predicted"/>
<sequence length="230" mass="25002">MDKAARDLRFLLSRGYPRERVLTLVGDRYTLTRHDRHILRRGVFAPLAARARKARLIGLDRLAGARVGVDGHNLLITLETALKGGRLILGDDGVVRDIAGVGSSHKPGELTLLAAQLMLAALSGASAVYIWLDSPLKKSGELAGNLRRMLARNGMTGDARAVPVPEKELFKHKGPVATSDSVLLDQVDQPTDPVGDLIQNPEKILTQADLSPELTARFLALRLEVFLPDE</sequence>
<dbReference type="EMBL" id="AZAC01000002">
    <property type="protein sequence ID" value="KIX15548.1"/>
    <property type="molecule type" value="Genomic_DNA"/>
</dbReference>
<accession>A0A0D2HZ79</accession>
<comment type="caution">
    <text evidence="3">The sequence shown here is derived from an EMBL/GenBank/DDBJ whole genome shotgun (WGS) entry which is preliminary data.</text>
</comment>
<dbReference type="PANTHER" id="PTHR42252:SF1">
    <property type="entry name" value="DUF434 DOMAIN-CONTAINING PROTEIN"/>
    <property type="match status" value="1"/>
</dbReference>
<gene>
    <name evidence="3" type="ORF">X474_02205</name>
</gene>
<dbReference type="AlphaFoldDB" id="A0A0D2HZ79"/>